<evidence type="ECO:0000256" key="1">
    <source>
        <dbReference type="ARBA" id="ARBA00004613"/>
    </source>
</evidence>
<dbReference type="CTD" id="45280"/>
<dbReference type="Gene3D" id="6.20.200.20">
    <property type="match status" value="4"/>
</dbReference>
<dbReference type="GO" id="GO:0030513">
    <property type="term" value="P:positive regulation of BMP signaling pathway"/>
    <property type="evidence" value="ECO:0007669"/>
    <property type="project" value="TreeGrafter"/>
</dbReference>
<accession>A0A6P8X4E8</accession>
<dbReference type="GO" id="GO:0005576">
    <property type="term" value="C:extracellular region"/>
    <property type="evidence" value="ECO:0007669"/>
    <property type="project" value="UniProtKB-SubCell"/>
</dbReference>
<feature type="compositionally biased region" description="Low complexity" evidence="5">
    <location>
        <begin position="54"/>
        <end position="68"/>
    </location>
</feature>
<dbReference type="Proteomes" id="UP000515160">
    <property type="component" value="Chromosome 3"/>
</dbReference>
<dbReference type="OrthoDB" id="6019304at2759"/>
<keyword evidence="4" id="KW-0677">Repeat</keyword>
<keyword evidence="2" id="KW-0964">Secreted</keyword>
<dbReference type="Pfam" id="PF00093">
    <property type="entry name" value="VWC"/>
    <property type="match status" value="3"/>
</dbReference>
<dbReference type="PROSITE" id="PS50184">
    <property type="entry name" value="VWFC_2"/>
    <property type="match status" value="3"/>
</dbReference>
<protein>
    <submittedName>
        <fullName evidence="10 11">BMP-binding endothelial regulator protein</fullName>
    </submittedName>
</protein>
<keyword evidence="6" id="KW-0472">Membrane</keyword>
<evidence type="ECO:0000313" key="11">
    <source>
        <dbReference type="RefSeq" id="XP_051860273.1"/>
    </source>
</evidence>
<sequence length="788" mass="87760">MQISVNLRQQIAKMCCKSSSMWKCSTSSSGQQLHQQYKQQLQLHHLKQQHEPVTTTQQHQNQNQSHGHTQSHRFKYISNRRQHSLAVICSIAFLLIALIQMQSVTGLKEGLAGNMQSCANEGEEILINRIQNSKCFKCTCLNGFVQCDTFCPSIDGCYLLEAKSSDSCCRKCKGCIFRGVPYASGAEWSDPDEPCKTYKCIANVVTETTQKCYSQCDDSQLTPPRPGECCPTCQGCKINGQIVAEGQEAVASIDDRCLVCKCSGNKLSCAKKTCPILQCPISKQIHPPNECCPRCSGQREIMTATGKCLFNTKVYYDRTQFTPDRCTNCTCLNGTSVCQRATCPILECAPEFQEEDGCCPRCAVAEMRSECSHQGITYLNNETWNMGPCRSCRCNGGTISCSEMRCQAVHCRPNEELKVPPGECCPKCMEIAGTCTVFGDPHFKTFDGKFFSFQGSCKYLLAADCRGHNFSIRLTNDGRGTRRSSWPKTVTLKLRGLRINLGQKLRVKINGTRVALPYFDYNSNGHGHNVSITRLLEGGIMLHTELGLTIEWDGNNFLQVSVPAQYKHHLCGLCGNYNGSGRDDLTGRDGRSHDDTEVGHFANSWKVGGPKSCSRARENVVAQPTCHKHKTDFYCQPLYKSDVFGNCDNSVNPNNYIASCSMDVCECPTGTCHCDSFAAYAHECRRLGVKLPDWRAATNCPAGSWRRNATIATFAGNSNYGDPSFVRFMKGGAGVSGGARARRRKHKQKQKQLLRHQQNELQENEYIKKHVPNKFRTRAPDRTPPPIH</sequence>
<dbReference type="SMART" id="SM00832">
    <property type="entry name" value="C8"/>
    <property type="match status" value="1"/>
</dbReference>
<evidence type="ECO:0000259" key="8">
    <source>
        <dbReference type="PROSITE" id="PS51233"/>
    </source>
</evidence>
<dbReference type="AlphaFoldDB" id="A0A6P8X4E8"/>
<evidence type="ECO:0000259" key="7">
    <source>
        <dbReference type="PROSITE" id="PS50184"/>
    </source>
</evidence>
<keyword evidence="3" id="KW-0732">Signal</keyword>
<feature type="domain" description="VWFC" evidence="7">
    <location>
        <begin position="306"/>
        <end position="363"/>
    </location>
</feature>
<comment type="subcellular location">
    <subcellularLocation>
        <location evidence="1">Secreted</location>
    </subcellularLocation>
</comment>
<evidence type="ECO:0000256" key="4">
    <source>
        <dbReference type="ARBA" id="ARBA00022737"/>
    </source>
</evidence>
<feature type="transmembrane region" description="Helical" evidence="6">
    <location>
        <begin position="83"/>
        <end position="101"/>
    </location>
</feature>
<evidence type="ECO:0000256" key="3">
    <source>
        <dbReference type="ARBA" id="ARBA00022729"/>
    </source>
</evidence>
<dbReference type="Pfam" id="PF00094">
    <property type="entry name" value="VWD"/>
    <property type="match status" value="1"/>
</dbReference>
<organism evidence="9 10">
    <name type="scientific">Drosophila albomicans</name>
    <name type="common">Fruit fly</name>
    <dbReference type="NCBI Taxonomy" id="7291"/>
    <lineage>
        <taxon>Eukaryota</taxon>
        <taxon>Metazoa</taxon>
        <taxon>Ecdysozoa</taxon>
        <taxon>Arthropoda</taxon>
        <taxon>Hexapoda</taxon>
        <taxon>Insecta</taxon>
        <taxon>Pterygota</taxon>
        <taxon>Neoptera</taxon>
        <taxon>Endopterygota</taxon>
        <taxon>Diptera</taxon>
        <taxon>Brachycera</taxon>
        <taxon>Muscomorpha</taxon>
        <taxon>Ephydroidea</taxon>
        <taxon>Drosophilidae</taxon>
        <taxon>Drosophila</taxon>
    </lineage>
</organism>
<evidence type="ECO:0000256" key="5">
    <source>
        <dbReference type="SAM" id="MobiDB-lite"/>
    </source>
</evidence>
<keyword evidence="6" id="KW-0812">Transmembrane</keyword>
<proteinExistence type="predicted"/>
<dbReference type="SUPFAM" id="SSF57603">
    <property type="entry name" value="FnI-like domain"/>
    <property type="match status" value="4"/>
</dbReference>
<dbReference type="RefSeq" id="XP_051860273.1">
    <property type="nucleotide sequence ID" value="XM_052004313.1"/>
</dbReference>
<feature type="domain" description="VWFD" evidence="8">
    <location>
        <begin position="433"/>
        <end position="614"/>
    </location>
</feature>
<reference evidence="10 11" key="1">
    <citation type="submission" date="2025-04" db="UniProtKB">
        <authorList>
            <consortium name="RefSeq"/>
        </authorList>
    </citation>
    <scope>IDENTIFICATION</scope>
    <source>
        <strain evidence="10 11">15112-1751.03</strain>
        <tissue evidence="10 11">Whole Adult</tissue>
    </source>
</reference>
<feature type="domain" description="VWFC" evidence="7">
    <location>
        <begin position="234"/>
        <end position="296"/>
    </location>
</feature>
<dbReference type="InterPro" id="IPR052424">
    <property type="entry name" value="Kielin_Chordin-BMP_Reg"/>
</dbReference>
<evidence type="ECO:0000313" key="10">
    <source>
        <dbReference type="RefSeq" id="XP_034106623.1"/>
    </source>
</evidence>
<dbReference type="SMART" id="SM00214">
    <property type="entry name" value="VWC"/>
    <property type="match status" value="5"/>
</dbReference>
<dbReference type="PANTHER" id="PTHR46698">
    <property type="entry name" value="CROSSVEINLESS 2"/>
    <property type="match status" value="1"/>
</dbReference>
<dbReference type="GeneID" id="117569529"/>
<dbReference type="InterPro" id="IPR001846">
    <property type="entry name" value="VWF_type-D"/>
</dbReference>
<dbReference type="PROSITE" id="PS01208">
    <property type="entry name" value="VWFC_1"/>
    <property type="match status" value="2"/>
</dbReference>
<dbReference type="InterPro" id="IPR014853">
    <property type="entry name" value="VWF/SSPO/ZAN-like_Cys-rich_dom"/>
</dbReference>
<dbReference type="RefSeq" id="XP_034106623.1">
    <property type="nucleotide sequence ID" value="XM_034250732.2"/>
</dbReference>
<feature type="region of interest" description="Disordered" evidence="5">
    <location>
        <begin position="49"/>
        <end position="71"/>
    </location>
</feature>
<gene>
    <name evidence="10 11" type="primary">LOC117569529</name>
</gene>
<dbReference type="Pfam" id="PF08742">
    <property type="entry name" value="C8"/>
    <property type="match status" value="1"/>
</dbReference>
<dbReference type="InterPro" id="IPR001007">
    <property type="entry name" value="VWF_dom"/>
</dbReference>
<dbReference type="PANTHER" id="PTHR46698:SF4">
    <property type="entry name" value="CROSSVEINLESS 2"/>
    <property type="match status" value="1"/>
</dbReference>
<name>A0A6P8X4E8_DROAB</name>
<keyword evidence="6" id="KW-1133">Transmembrane helix</keyword>
<evidence type="ECO:0000313" key="9">
    <source>
        <dbReference type="Proteomes" id="UP000515160"/>
    </source>
</evidence>
<keyword evidence="9" id="KW-1185">Reference proteome</keyword>
<dbReference type="PROSITE" id="PS51233">
    <property type="entry name" value="VWFD"/>
    <property type="match status" value="1"/>
</dbReference>
<dbReference type="SMART" id="SM00216">
    <property type="entry name" value="VWD"/>
    <property type="match status" value="1"/>
</dbReference>
<feature type="domain" description="VWFC" evidence="7">
    <location>
        <begin position="369"/>
        <end position="429"/>
    </location>
</feature>
<evidence type="ECO:0000256" key="6">
    <source>
        <dbReference type="SAM" id="Phobius"/>
    </source>
</evidence>
<dbReference type="GO" id="GO:0036122">
    <property type="term" value="F:BMP binding"/>
    <property type="evidence" value="ECO:0007669"/>
    <property type="project" value="TreeGrafter"/>
</dbReference>
<evidence type="ECO:0000256" key="2">
    <source>
        <dbReference type="ARBA" id="ARBA00022525"/>
    </source>
</evidence>